<reference evidence="2" key="1">
    <citation type="submission" date="2019-12" db="EMBL/GenBank/DDBJ databases">
        <title>Genome sequencing and annotation of Brassica cretica.</title>
        <authorList>
            <person name="Studholme D.J."/>
            <person name="Sarris P."/>
        </authorList>
    </citation>
    <scope>NUCLEOTIDE SEQUENCE</scope>
    <source>
        <strain evidence="2">PFS-109/04</strain>
        <tissue evidence="2">Leaf</tissue>
    </source>
</reference>
<evidence type="ECO:0000313" key="2">
    <source>
        <dbReference type="EMBL" id="KAF3598577.1"/>
    </source>
</evidence>
<dbReference type="Proteomes" id="UP000712600">
    <property type="component" value="Unassembled WGS sequence"/>
</dbReference>
<accession>A0A8S9SD48</accession>
<name>A0A8S9SD48_BRACR</name>
<keyword evidence="1" id="KW-0472">Membrane</keyword>
<evidence type="ECO:0000256" key="1">
    <source>
        <dbReference type="SAM" id="Phobius"/>
    </source>
</evidence>
<organism evidence="2 3">
    <name type="scientific">Brassica cretica</name>
    <name type="common">Mustard</name>
    <dbReference type="NCBI Taxonomy" id="69181"/>
    <lineage>
        <taxon>Eukaryota</taxon>
        <taxon>Viridiplantae</taxon>
        <taxon>Streptophyta</taxon>
        <taxon>Embryophyta</taxon>
        <taxon>Tracheophyta</taxon>
        <taxon>Spermatophyta</taxon>
        <taxon>Magnoliopsida</taxon>
        <taxon>eudicotyledons</taxon>
        <taxon>Gunneridae</taxon>
        <taxon>Pentapetalae</taxon>
        <taxon>rosids</taxon>
        <taxon>malvids</taxon>
        <taxon>Brassicales</taxon>
        <taxon>Brassicaceae</taxon>
        <taxon>Brassiceae</taxon>
        <taxon>Brassica</taxon>
    </lineage>
</organism>
<dbReference type="AlphaFoldDB" id="A0A8S9SD48"/>
<protein>
    <submittedName>
        <fullName evidence="2">Uncharacterized protein</fullName>
    </submittedName>
</protein>
<proteinExistence type="predicted"/>
<feature type="transmembrane region" description="Helical" evidence="1">
    <location>
        <begin position="39"/>
        <end position="57"/>
    </location>
</feature>
<sequence length="138" mass="16297">MYSQNLLKWAAHLADIAVPTRFLIEATSLSRDLLSMSHLFFGLAIFLCLLLQSLFYLTKTRQYARHFVLVVRHHHIHVSHIHHLSQARHRFQGCCWSPRRQTQARHWIQAHRLSHHGFKFIASLVTRYKLNAILQLDV</sequence>
<comment type="caution">
    <text evidence="2">The sequence shown here is derived from an EMBL/GenBank/DDBJ whole genome shotgun (WGS) entry which is preliminary data.</text>
</comment>
<keyword evidence="1" id="KW-0812">Transmembrane</keyword>
<evidence type="ECO:0000313" key="3">
    <source>
        <dbReference type="Proteomes" id="UP000712600"/>
    </source>
</evidence>
<gene>
    <name evidence="2" type="ORF">F2Q69_00035728</name>
</gene>
<keyword evidence="1" id="KW-1133">Transmembrane helix</keyword>
<dbReference type="EMBL" id="QGKX02000004">
    <property type="protein sequence ID" value="KAF3598577.1"/>
    <property type="molecule type" value="Genomic_DNA"/>
</dbReference>